<organism evidence="1 2">
    <name type="scientific">Geoalkalibacter ferrihydriticus DSM 17813</name>
    <dbReference type="NCBI Taxonomy" id="1121915"/>
    <lineage>
        <taxon>Bacteria</taxon>
        <taxon>Pseudomonadati</taxon>
        <taxon>Thermodesulfobacteriota</taxon>
        <taxon>Desulfuromonadia</taxon>
        <taxon>Desulfuromonadales</taxon>
        <taxon>Geoalkalibacteraceae</taxon>
        <taxon>Geoalkalibacter</taxon>
    </lineage>
</organism>
<proteinExistence type="predicted"/>
<dbReference type="AlphaFoldDB" id="A0A0C2DPR2"/>
<evidence type="ECO:0000313" key="2">
    <source>
        <dbReference type="Proteomes" id="UP000035068"/>
    </source>
</evidence>
<dbReference type="RefSeq" id="WP_040101297.1">
    <property type="nucleotide sequence ID" value="NZ_JWJD01000015.1"/>
</dbReference>
<gene>
    <name evidence="1" type="ORF">GFER_17190</name>
</gene>
<protein>
    <recommendedName>
        <fullName evidence="3">Ribbon-helix-helix protein CopG domain-containing protein</fullName>
    </recommendedName>
</protein>
<reference evidence="1 2" key="1">
    <citation type="submission" date="2014-12" db="EMBL/GenBank/DDBJ databases">
        <title>Genomes of Geoalkalibacter ferrihydriticus and Geoalkalibacter subterraneus, two haloalkaliphilic metal-reducing members of the Geobacteraceae.</title>
        <authorList>
            <person name="Badalamenti J.P."/>
            <person name="Torres C.I."/>
            <person name="Krajmalnik-Brown R."/>
            <person name="Bond D.R."/>
        </authorList>
    </citation>
    <scope>NUCLEOTIDE SEQUENCE [LARGE SCALE GENOMIC DNA]</scope>
    <source>
        <strain evidence="1 2">DSM 17813</strain>
    </source>
</reference>
<sequence>MGAKKAVRKTNILSVRISDHEMEFVHKIMERSSKSASEVMREAFRVLCERGDMPMHESRQ</sequence>
<comment type="caution">
    <text evidence="1">The sequence shown here is derived from an EMBL/GenBank/DDBJ whole genome shotgun (WGS) entry which is preliminary data.</text>
</comment>
<keyword evidence="2" id="KW-1185">Reference proteome</keyword>
<evidence type="ECO:0000313" key="1">
    <source>
        <dbReference type="EMBL" id="KIH75359.1"/>
    </source>
</evidence>
<dbReference type="Proteomes" id="UP000035068">
    <property type="component" value="Unassembled WGS sequence"/>
</dbReference>
<evidence type="ECO:0008006" key="3">
    <source>
        <dbReference type="Google" id="ProtNLM"/>
    </source>
</evidence>
<name>A0A0C2DPR2_9BACT</name>
<dbReference type="EMBL" id="JWJD01000015">
    <property type="protein sequence ID" value="KIH75359.1"/>
    <property type="molecule type" value="Genomic_DNA"/>
</dbReference>
<accession>A0A0C2DPR2</accession>